<dbReference type="HOGENOM" id="CLU_041575_5_2_0"/>
<dbReference type="NCBIfam" id="TIGR03953">
    <property type="entry name" value="rplD_bact"/>
    <property type="match status" value="1"/>
</dbReference>
<evidence type="ECO:0000313" key="8">
    <source>
        <dbReference type="Proteomes" id="UP000006804"/>
    </source>
</evidence>
<dbReference type="OrthoDB" id="9803201at2"/>
<dbReference type="GO" id="GO:0019843">
    <property type="term" value="F:rRNA binding"/>
    <property type="evidence" value="ECO:0007669"/>
    <property type="project" value="UniProtKB-UniRule"/>
</dbReference>
<dbReference type="GO" id="GO:0006412">
    <property type="term" value="P:translation"/>
    <property type="evidence" value="ECO:0007669"/>
    <property type="project" value="UniProtKB-UniRule"/>
</dbReference>
<organism evidence="7 8">
    <name type="scientific">Pseudothermotoga thermarum DSM 5069</name>
    <dbReference type="NCBI Taxonomy" id="688269"/>
    <lineage>
        <taxon>Bacteria</taxon>
        <taxon>Thermotogati</taxon>
        <taxon>Thermotogota</taxon>
        <taxon>Thermotogae</taxon>
        <taxon>Thermotogales</taxon>
        <taxon>Thermotogaceae</taxon>
        <taxon>Pseudothermotoga</taxon>
    </lineage>
</organism>
<dbReference type="GO" id="GO:0005840">
    <property type="term" value="C:ribosome"/>
    <property type="evidence" value="ECO:0007669"/>
    <property type="project" value="UniProtKB-KW"/>
</dbReference>
<dbReference type="GO" id="GO:0003735">
    <property type="term" value="F:structural constituent of ribosome"/>
    <property type="evidence" value="ECO:0007669"/>
    <property type="project" value="InterPro"/>
</dbReference>
<dbReference type="PANTHER" id="PTHR10746">
    <property type="entry name" value="50S RIBOSOMAL PROTEIN L4"/>
    <property type="match status" value="1"/>
</dbReference>
<keyword evidence="8" id="KW-1185">Reference proteome</keyword>
<dbReference type="GO" id="GO:1990904">
    <property type="term" value="C:ribonucleoprotein complex"/>
    <property type="evidence" value="ECO:0007669"/>
    <property type="project" value="UniProtKB-KW"/>
</dbReference>
<evidence type="ECO:0000313" key="7">
    <source>
        <dbReference type="EMBL" id="AEH50828.1"/>
    </source>
</evidence>
<dbReference type="Gene3D" id="3.40.1370.10">
    <property type="match status" value="1"/>
</dbReference>
<evidence type="ECO:0000256" key="2">
    <source>
        <dbReference type="ARBA" id="ARBA00022980"/>
    </source>
</evidence>
<comment type="subunit">
    <text evidence="5">Part of the 50S ribosomal subunit.</text>
</comment>
<evidence type="ECO:0000256" key="6">
    <source>
        <dbReference type="SAM" id="MobiDB-lite"/>
    </source>
</evidence>
<dbReference type="InterPro" id="IPR013005">
    <property type="entry name" value="Ribosomal_uL4-like"/>
</dbReference>
<gene>
    <name evidence="5" type="primary">rplD</name>
    <name evidence="7" type="ORF">Theth_0743</name>
</gene>
<dbReference type="InterPro" id="IPR023574">
    <property type="entry name" value="Ribosomal_uL4_dom_sf"/>
</dbReference>
<evidence type="ECO:0000256" key="4">
    <source>
        <dbReference type="ARBA" id="ARBA00035244"/>
    </source>
</evidence>
<reference evidence="7 8" key="1">
    <citation type="submission" date="2010-11" db="EMBL/GenBank/DDBJ databases">
        <title>The complete genome of Thermotoga thermarum DSM 5069.</title>
        <authorList>
            <consortium name="US DOE Joint Genome Institute (JGI-PGF)"/>
            <person name="Lucas S."/>
            <person name="Copeland A."/>
            <person name="Lapidus A."/>
            <person name="Bruce D."/>
            <person name="Goodwin L."/>
            <person name="Pitluck S."/>
            <person name="Kyrpides N."/>
            <person name="Mavromatis K."/>
            <person name="Ivanova N."/>
            <person name="Zeytun A."/>
            <person name="Brettin T."/>
            <person name="Detter J.C."/>
            <person name="Tapia R."/>
            <person name="Han C."/>
            <person name="Land M."/>
            <person name="Hauser L."/>
            <person name="Markowitz V."/>
            <person name="Cheng J.-F."/>
            <person name="Hugenholtz P."/>
            <person name="Woyke T."/>
            <person name="Wu D."/>
            <person name="Spring S."/>
            <person name="Schroeder M."/>
            <person name="Brambilla E."/>
            <person name="Klenk H.-P."/>
            <person name="Eisen J.A."/>
        </authorList>
    </citation>
    <scope>NUCLEOTIDE SEQUENCE [LARGE SCALE GENOMIC DNA]</scope>
    <source>
        <strain evidence="7 8">DSM 5069</strain>
    </source>
</reference>
<protein>
    <recommendedName>
        <fullName evidence="4 5">Large ribosomal subunit protein uL4</fullName>
    </recommendedName>
</protein>
<dbReference type="PANTHER" id="PTHR10746:SF6">
    <property type="entry name" value="LARGE RIBOSOMAL SUBUNIT PROTEIN UL4M"/>
    <property type="match status" value="1"/>
</dbReference>
<dbReference type="RefSeq" id="WP_013932050.1">
    <property type="nucleotide sequence ID" value="NC_015707.1"/>
</dbReference>
<evidence type="ECO:0000256" key="1">
    <source>
        <dbReference type="ARBA" id="ARBA00010528"/>
    </source>
</evidence>
<dbReference type="eggNOG" id="COG0088">
    <property type="taxonomic scope" value="Bacteria"/>
</dbReference>
<keyword evidence="5" id="KW-0694">RNA-binding</keyword>
<dbReference type="KEGG" id="tta:Theth_0743"/>
<comment type="function">
    <text evidence="5">One of the primary rRNA binding proteins, this protein initially binds near the 5'-end of the 23S rRNA. It is important during the early stages of 50S assembly. It makes multiple contacts with different domains of the 23S rRNA in the assembled 50S subunit and ribosome.</text>
</comment>
<dbReference type="Pfam" id="PF00573">
    <property type="entry name" value="Ribosomal_L4"/>
    <property type="match status" value="1"/>
</dbReference>
<dbReference type="PATRIC" id="fig|688269.3.peg.767"/>
<dbReference type="Proteomes" id="UP000006804">
    <property type="component" value="Chromosome"/>
</dbReference>
<keyword evidence="5" id="KW-0699">rRNA-binding</keyword>
<keyword evidence="2 5" id="KW-0689">Ribosomal protein</keyword>
<proteinExistence type="inferred from homology"/>
<dbReference type="AlphaFoldDB" id="F7YY18"/>
<dbReference type="HAMAP" id="MF_01328_B">
    <property type="entry name" value="Ribosomal_uL4_B"/>
    <property type="match status" value="1"/>
</dbReference>
<evidence type="ECO:0000256" key="3">
    <source>
        <dbReference type="ARBA" id="ARBA00023274"/>
    </source>
</evidence>
<dbReference type="STRING" id="688269.Theth_0743"/>
<dbReference type="InterPro" id="IPR002136">
    <property type="entry name" value="Ribosomal_uL4"/>
</dbReference>
<comment type="similarity">
    <text evidence="1 5">Belongs to the universal ribosomal protein uL4 family.</text>
</comment>
<dbReference type="EMBL" id="CP002351">
    <property type="protein sequence ID" value="AEH50828.1"/>
    <property type="molecule type" value="Genomic_DNA"/>
</dbReference>
<keyword evidence="3 5" id="KW-0687">Ribonucleoprotein</keyword>
<evidence type="ECO:0000256" key="5">
    <source>
        <dbReference type="HAMAP-Rule" id="MF_01328"/>
    </source>
</evidence>
<name>F7YY18_9THEM</name>
<feature type="region of interest" description="Disordered" evidence="6">
    <location>
        <begin position="48"/>
        <end position="75"/>
    </location>
</feature>
<feature type="compositionally biased region" description="Basic residues" evidence="6">
    <location>
        <begin position="65"/>
        <end position="75"/>
    </location>
</feature>
<sequence length="226" mass="25752">MAVIDLYNVKGQKIGTREISDEVFNIDPNYDVMWRYVDYQLSLRRAGTASTKTRGEVSGGGRKPWPQKHTGRARHGSIRSPIWRHGGVAHGPKPRDWSKKLPKKMKKLALRSALSQRFREGNLIVVDDIKLEKPSTKEMIGILKNLGLDGQKVLIVLPWKNPEYENVKLSARNLETVKVIIADNPGARREDERAIRIDGLNVYDIMNHDKLVLAWDTVVKIEEVLK</sequence>
<comment type="function">
    <text evidence="5">Forms part of the polypeptide exit tunnel.</text>
</comment>
<accession>F7YY18</accession>
<dbReference type="SUPFAM" id="SSF52166">
    <property type="entry name" value="Ribosomal protein L4"/>
    <property type="match status" value="1"/>
</dbReference>